<reference evidence="2 3" key="1">
    <citation type="submission" date="2023-03" db="EMBL/GenBank/DDBJ databases">
        <title>High-quality genome of Scylla paramamosain provides insights in environmental adaptation.</title>
        <authorList>
            <person name="Zhang L."/>
        </authorList>
    </citation>
    <scope>NUCLEOTIDE SEQUENCE [LARGE SCALE GENOMIC DNA]</scope>
    <source>
        <strain evidence="2">LZ_2023a</strain>
        <tissue evidence="2">Muscle</tissue>
    </source>
</reference>
<proteinExistence type="predicted"/>
<evidence type="ECO:0000313" key="3">
    <source>
        <dbReference type="Proteomes" id="UP001487740"/>
    </source>
</evidence>
<feature type="region of interest" description="Disordered" evidence="1">
    <location>
        <begin position="61"/>
        <end position="89"/>
    </location>
</feature>
<dbReference type="EMBL" id="JARAKH010000030">
    <property type="protein sequence ID" value="KAK8387774.1"/>
    <property type="molecule type" value="Genomic_DNA"/>
</dbReference>
<dbReference type="AlphaFoldDB" id="A0AAW0TK83"/>
<evidence type="ECO:0000313" key="2">
    <source>
        <dbReference type="EMBL" id="KAK8387774.1"/>
    </source>
</evidence>
<organism evidence="2 3">
    <name type="scientific">Scylla paramamosain</name>
    <name type="common">Mud crab</name>
    <dbReference type="NCBI Taxonomy" id="85552"/>
    <lineage>
        <taxon>Eukaryota</taxon>
        <taxon>Metazoa</taxon>
        <taxon>Ecdysozoa</taxon>
        <taxon>Arthropoda</taxon>
        <taxon>Crustacea</taxon>
        <taxon>Multicrustacea</taxon>
        <taxon>Malacostraca</taxon>
        <taxon>Eumalacostraca</taxon>
        <taxon>Eucarida</taxon>
        <taxon>Decapoda</taxon>
        <taxon>Pleocyemata</taxon>
        <taxon>Brachyura</taxon>
        <taxon>Eubrachyura</taxon>
        <taxon>Portunoidea</taxon>
        <taxon>Portunidae</taxon>
        <taxon>Portuninae</taxon>
        <taxon>Scylla</taxon>
    </lineage>
</organism>
<name>A0AAW0TK83_SCYPA</name>
<comment type="caution">
    <text evidence="2">The sequence shown here is derived from an EMBL/GenBank/DDBJ whole genome shotgun (WGS) entry which is preliminary data.</text>
</comment>
<keyword evidence="3" id="KW-1185">Reference proteome</keyword>
<accession>A0AAW0TK83</accession>
<dbReference type="Proteomes" id="UP001487740">
    <property type="component" value="Unassembled WGS sequence"/>
</dbReference>
<evidence type="ECO:0000256" key="1">
    <source>
        <dbReference type="SAM" id="MobiDB-lite"/>
    </source>
</evidence>
<protein>
    <submittedName>
        <fullName evidence="2">Uncharacterized protein</fullName>
    </submittedName>
</protein>
<gene>
    <name evidence="2" type="ORF">O3P69_018329</name>
</gene>
<sequence>MDYLPGYTGHVRGAKSDCGRRLSILAAHNTLTPPPTPTPALCDRLDDLQCLRSYEARVKRLPQGLPLPDRQEPPGPHSHALTPSPGHLQSLTSLHALI</sequence>